<keyword evidence="2" id="KW-0238">DNA-binding</keyword>
<dbReference type="EMBL" id="JASCIQ010000008">
    <property type="protein sequence ID" value="MDI3404184.1"/>
    <property type="molecule type" value="Genomic_DNA"/>
</dbReference>
<evidence type="ECO:0000259" key="4">
    <source>
        <dbReference type="SMART" id="SM00418"/>
    </source>
</evidence>
<dbReference type="InterPro" id="IPR051011">
    <property type="entry name" value="Metal_resp_trans_reg"/>
</dbReference>
<name>A0ABT6S8H5_9ACTN</name>
<keyword evidence="3" id="KW-0804">Transcription</keyword>
<feature type="domain" description="HTH arsR-type" evidence="4">
    <location>
        <begin position="248"/>
        <end position="320"/>
    </location>
</feature>
<evidence type="ECO:0000313" key="6">
    <source>
        <dbReference type="Proteomes" id="UP001223978"/>
    </source>
</evidence>
<keyword evidence="1" id="KW-0805">Transcription regulation</keyword>
<dbReference type="PANTHER" id="PTHR43132:SF8">
    <property type="entry name" value="HTH-TYPE TRANSCRIPTIONAL REGULATOR KMTR"/>
    <property type="match status" value="1"/>
</dbReference>
<evidence type="ECO:0000256" key="2">
    <source>
        <dbReference type="ARBA" id="ARBA00023125"/>
    </source>
</evidence>
<dbReference type="PANTHER" id="PTHR43132">
    <property type="entry name" value="ARSENICAL RESISTANCE OPERON REPRESSOR ARSR-RELATED"/>
    <property type="match status" value="1"/>
</dbReference>
<dbReference type="RefSeq" id="WP_282542135.1">
    <property type="nucleotide sequence ID" value="NZ_JASCIQ010000008.1"/>
</dbReference>
<accession>A0ABT6S8H5</accession>
<dbReference type="SMART" id="SM00418">
    <property type="entry name" value="HTH_ARSR"/>
    <property type="match status" value="1"/>
</dbReference>
<proteinExistence type="predicted"/>
<dbReference type="InterPro" id="IPR001845">
    <property type="entry name" value="HTH_ArsR_DNA-bd_dom"/>
</dbReference>
<comment type="caution">
    <text evidence="5">The sequence shown here is derived from an EMBL/GenBank/DDBJ whole genome shotgun (WGS) entry which is preliminary data.</text>
</comment>
<evidence type="ECO:0000256" key="1">
    <source>
        <dbReference type="ARBA" id="ARBA00023015"/>
    </source>
</evidence>
<reference evidence="5 6" key="1">
    <citation type="submission" date="2023-05" db="EMBL/GenBank/DDBJ databases">
        <title>Draft genome sequence of Streptomyces sp. B-S-A6 isolated from a cave soil in Thailand.</title>
        <authorList>
            <person name="Chamroensaksri N."/>
            <person name="Muangham S."/>
        </authorList>
    </citation>
    <scope>NUCLEOTIDE SEQUENCE [LARGE SCALE GENOMIC DNA]</scope>
    <source>
        <strain evidence="5 6">B-S-A6</strain>
    </source>
</reference>
<dbReference type="Gene3D" id="1.10.10.10">
    <property type="entry name" value="Winged helix-like DNA-binding domain superfamily/Winged helix DNA-binding domain"/>
    <property type="match status" value="1"/>
</dbReference>
<dbReference type="CDD" id="cd00090">
    <property type="entry name" value="HTH_ARSR"/>
    <property type="match status" value="1"/>
</dbReference>
<keyword evidence="6" id="KW-1185">Reference proteome</keyword>
<dbReference type="InterPro" id="IPR036388">
    <property type="entry name" value="WH-like_DNA-bd_sf"/>
</dbReference>
<protein>
    <submittedName>
        <fullName evidence="5">Transcriptional regulator</fullName>
    </submittedName>
</protein>
<dbReference type="InterPro" id="IPR011991">
    <property type="entry name" value="ArsR-like_HTH"/>
</dbReference>
<dbReference type="SUPFAM" id="SSF46785">
    <property type="entry name" value="Winged helix' DNA-binding domain"/>
    <property type="match status" value="1"/>
</dbReference>
<dbReference type="InterPro" id="IPR036390">
    <property type="entry name" value="WH_DNA-bd_sf"/>
</dbReference>
<organism evidence="5 6">
    <name type="scientific">Streptomyces cavernicola</name>
    <dbReference type="NCBI Taxonomy" id="3043613"/>
    <lineage>
        <taxon>Bacteria</taxon>
        <taxon>Bacillati</taxon>
        <taxon>Actinomycetota</taxon>
        <taxon>Actinomycetes</taxon>
        <taxon>Kitasatosporales</taxon>
        <taxon>Streptomycetaceae</taxon>
        <taxon>Streptomyces</taxon>
    </lineage>
</organism>
<gene>
    <name evidence="5" type="ORF">QIS96_10170</name>
</gene>
<evidence type="ECO:0000256" key="3">
    <source>
        <dbReference type="ARBA" id="ARBA00023163"/>
    </source>
</evidence>
<evidence type="ECO:0000313" key="5">
    <source>
        <dbReference type="EMBL" id="MDI3404184.1"/>
    </source>
</evidence>
<dbReference type="Proteomes" id="UP001223978">
    <property type="component" value="Unassembled WGS sequence"/>
</dbReference>
<sequence length="324" mass="35837">MALRIHFTADDLARTVVSASPDVMWELVNSLHILQSRRPAAVYGPWLRHVRARLTASDHRRVVRLLTTLVPPRGGFPDFLTPANPGRFDASLDLVRSTPAGRLRQDLAQAFDHRAAPMWVRRLADGDQPVQQELGHALAVYHDEFLAPHWPRVDQCVHGERARRSRDVLDGGVGQLLQSLELCGRWTAPTLTCSYPRDRDLHLKGRGITLIPSYFCTRFPVTFIDPELPPILVYPATHQSRPANTPRAALSALLGRTRATVLCSLDTPCSTSELALRSGVSIPSASQHASTLRNAGLISSSRQRSAMLHTLTRLGRELAHGPTP</sequence>